<dbReference type="Proteomes" id="UP000663479">
    <property type="component" value="Chromosome"/>
</dbReference>
<dbReference type="EMBL" id="CP066539">
    <property type="protein sequence ID" value="QRL05123.1"/>
    <property type="molecule type" value="Genomic_DNA"/>
</dbReference>
<name>A0AAQ0CI86_9GAMM</name>
<organism evidence="1 2">
    <name type="scientific">Vreelandella venusta</name>
    <dbReference type="NCBI Taxonomy" id="44935"/>
    <lineage>
        <taxon>Bacteria</taxon>
        <taxon>Pseudomonadati</taxon>
        <taxon>Pseudomonadota</taxon>
        <taxon>Gammaproteobacteria</taxon>
        <taxon>Oceanospirillales</taxon>
        <taxon>Halomonadaceae</taxon>
        <taxon>Vreelandella</taxon>
    </lineage>
</organism>
<evidence type="ECO:0008006" key="3">
    <source>
        <dbReference type="Google" id="ProtNLM"/>
    </source>
</evidence>
<dbReference type="RefSeq" id="WP_146943437.1">
    <property type="nucleotide sequence ID" value="NZ_BJUL01000006.1"/>
</dbReference>
<sequence>MIWLLSIEALDEAGKAVTLRFASGAYRDPDGHAWQPGIQNAGLYRAGLYAGDLIRTASRSGYGETTLINTNGSLNYLADYATDGREAVLYLADAAGKAEVLRGTVARIGFERRIVSIKLRDPEEMLQIPHPHTRYAGTNVAPDGLEGTDDDIGGTVKPRLYGQAREARPVVVNSHKLIYQISDIDCTVTAVYDRGVPLTFDGDYADTTELEAIGPTQQQWQDWEPPAGTWRRYQGYIRLGAAPIGQITLDANGAQTAAGDVMAAIVNDAGHNMASADISPLNAIGDIRLLITDEITTGDLLDRIALSVGGYRRIDASGTIRAGVIEAPGEPVLTLRDHQILQITRDATGAGSNGLPVAEVVVETDPIETTQADLAGSVSEARRARLEKSVREAVAADAATRNRHPLADDLRISTRLATRAQGQGVADRVLALLSPRRDSVTVEARVAQAPTLRINDTIRLETSRLGYATGRDMRVVGREIDASKNRLTLTLWG</sequence>
<reference evidence="1" key="1">
    <citation type="submission" date="2020-12" db="EMBL/GenBank/DDBJ databases">
        <title>Genome reconstruction of Halomonas venusta strain DSM 4743.</title>
        <authorList>
            <person name="Aguirre-Garrido J.F."/>
            <person name="Hernandez-Soto L.M."/>
            <person name="Martinez-Abarca F."/>
        </authorList>
    </citation>
    <scope>NUCLEOTIDE SEQUENCE</scope>
    <source>
        <strain evidence="1">4743</strain>
    </source>
</reference>
<evidence type="ECO:0000313" key="2">
    <source>
        <dbReference type="Proteomes" id="UP000663479"/>
    </source>
</evidence>
<proteinExistence type="predicted"/>
<accession>A0AAQ0CI86</accession>
<gene>
    <name evidence="1" type="ORF">JDS37_09410</name>
</gene>
<evidence type="ECO:0000313" key="1">
    <source>
        <dbReference type="EMBL" id="QRL05123.1"/>
    </source>
</evidence>
<dbReference type="AlphaFoldDB" id="A0AAQ0CI86"/>
<protein>
    <recommendedName>
        <fullName evidence="3">Phage tail protein</fullName>
    </recommendedName>
</protein>